<dbReference type="AlphaFoldDB" id="A0A7Z7HPA6"/>
<dbReference type="Gene3D" id="3.30.1150.10">
    <property type="match status" value="1"/>
</dbReference>
<dbReference type="InterPro" id="IPR037682">
    <property type="entry name" value="TonB_C"/>
</dbReference>
<gene>
    <name evidence="3" type="ORF">SDENCHOL_10568</name>
</gene>
<dbReference type="EMBL" id="LT837803">
    <property type="protein sequence ID" value="SMB22377.1"/>
    <property type="molecule type" value="Genomic_DNA"/>
</dbReference>
<feature type="domain" description="TonB C-terminal" evidence="2">
    <location>
        <begin position="146"/>
        <end position="235"/>
    </location>
</feature>
<dbReference type="GO" id="GO:0055085">
    <property type="term" value="P:transmembrane transport"/>
    <property type="evidence" value="ECO:0007669"/>
    <property type="project" value="InterPro"/>
</dbReference>
<proteinExistence type="predicted"/>
<evidence type="ECO:0000313" key="3">
    <source>
        <dbReference type="EMBL" id="SMB22377.1"/>
    </source>
</evidence>
<reference evidence="3" key="1">
    <citation type="submission" date="2017-03" db="EMBL/GenBank/DDBJ databases">
        <authorList>
            <consortium name="AG Boll"/>
        </authorList>
    </citation>
    <scope>NUCLEOTIDE SEQUENCE [LARGE SCALE GENOMIC DNA]</scope>
    <source>
        <strain evidence="3">Chol</strain>
    </source>
</reference>
<feature type="region of interest" description="Disordered" evidence="1">
    <location>
        <begin position="48"/>
        <end position="141"/>
    </location>
</feature>
<keyword evidence="4" id="KW-1185">Reference proteome</keyword>
<dbReference type="RefSeq" id="WP_154715959.1">
    <property type="nucleotide sequence ID" value="NZ_LT837803.1"/>
</dbReference>
<dbReference type="SUPFAM" id="SSF74653">
    <property type="entry name" value="TolA/TonB C-terminal domain"/>
    <property type="match status" value="1"/>
</dbReference>
<feature type="compositionally biased region" description="Pro residues" evidence="1">
    <location>
        <begin position="49"/>
        <end position="77"/>
    </location>
</feature>
<dbReference type="Proteomes" id="UP000242886">
    <property type="component" value="Chromosome SDENCHOL"/>
</dbReference>
<evidence type="ECO:0000256" key="1">
    <source>
        <dbReference type="SAM" id="MobiDB-lite"/>
    </source>
</evidence>
<name>A0A7Z7HPA6_9PROT</name>
<accession>A0A7Z7HPA6</accession>
<organism evidence="3 4">
    <name type="scientific">Sterolibacterium denitrificans</name>
    <dbReference type="NCBI Taxonomy" id="157592"/>
    <lineage>
        <taxon>Bacteria</taxon>
        <taxon>Pseudomonadati</taxon>
        <taxon>Pseudomonadota</taxon>
        <taxon>Betaproteobacteria</taxon>
        <taxon>Nitrosomonadales</taxon>
        <taxon>Sterolibacteriaceae</taxon>
        <taxon>Sterolibacterium</taxon>
    </lineage>
</organism>
<protein>
    <recommendedName>
        <fullName evidence="2">TonB C-terminal domain-containing protein</fullName>
    </recommendedName>
</protein>
<feature type="compositionally biased region" description="Low complexity" evidence="1">
    <location>
        <begin position="78"/>
        <end position="99"/>
    </location>
</feature>
<dbReference type="Pfam" id="PF13103">
    <property type="entry name" value="TonB_2"/>
    <property type="match status" value="1"/>
</dbReference>
<dbReference type="PROSITE" id="PS52015">
    <property type="entry name" value="TONB_CTD"/>
    <property type="match status" value="1"/>
</dbReference>
<sequence>MNDERRSLLPAFAISLICHALLLWFMPHGQGRPVPPEQRTPLAVRLAPPTVPASAPSPSPPPAGLMPQPVAKPPPASPRRAPLAKSTPAPVAIAPAPAVEEPPQPPLPSPPRHQMKAASGRSASGSRGASRQSGGSSRISVYAPPDYAEKVKTRVNAAIVYPADAKRFLQQCWVEYTLTVDRNGNMLNYRIENCGDDRLDAAAQAALIKGGPYPPPPDSGAASYEIHGALVFTLQ</sequence>
<evidence type="ECO:0000313" key="4">
    <source>
        <dbReference type="Proteomes" id="UP000242886"/>
    </source>
</evidence>
<evidence type="ECO:0000259" key="2">
    <source>
        <dbReference type="PROSITE" id="PS52015"/>
    </source>
</evidence>
<feature type="compositionally biased region" description="Pro residues" evidence="1">
    <location>
        <begin position="100"/>
        <end position="111"/>
    </location>
</feature>
<feature type="compositionally biased region" description="Low complexity" evidence="1">
    <location>
        <begin position="117"/>
        <end position="138"/>
    </location>
</feature>